<evidence type="ECO:0000313" key="1">
    <source>
        <dbReference type="EMBL" id="BAV61119.1"/>
    </source>
</evidence>
<evidence type="ECO:0008006" key="5">
    <source>
        <dbReference type="Google" id="ProtNLM"/>
    </source>
</evidence>
<organism evidence="2 3">
    <name type="scientific">Acanthamoeba castellanii mimivirus</name>
    <dbReference type="NCBI Taxonomy" id="1899318"/>
    <lineage>
        <taxon>Viruses</taxon>
        <taxon>Varidnaviria</taxon>
        <taxon>Bamfordvirae</taxon>
        <taxon>Nucleocytoviricota</taxon>
        <taxon>Megaviricetes</taxon>
        <taxon>Imitervirales</taxon>
        <taxon>Mimiviridae</taxon>
        <taxon>Megamimivirinae</taxon>
        <taxon>Mimivirus</taxon>
    </lineage>
</organism>
<dbReference type="Proteomes" id="UP000241484">
    <property type="component" value="Segment"/>
</dbReference>
<dbReference type="EMBL" id="AP017645">
    <property type="protein sequence ID" value="BAV62107.1"/>
    <property type="molecule type" value="Genomic_DNA"/>
</dbReference>
<evidence type="ECO:0000313" key="2">
    <source>
        <dbReference type="EMBL" id="BAV62107.1"/>
    </source>
</evidence>
<protein>
    <recommendedName>
        <fullName evidence="5">Ankyrin repeat protein</fullName>
    </recommendedName>
</protein>
<evidence type="ECO:0000313" key="3">
    <source>
        <dbReference type="Proteomes" id="UP000240366"/>
    </source>
</evidence>
<proteinExistence type="predicted"/>
<accession>A0A1E1EV30</accession>
<dbReference type="Proteomes" id="UP000240366">
    <property type="component" value="Segment"/>
</dbReference>
<dbReference type="EMBL" id="AP017644">
    <property type="protein sequence ID" value="BAV61119.1"/>
    <property type="molecule type" value="Genomic_DNA"/>
</dbReference>
<name>A0A1E1EV30_9VIRU</name>
<evidence type="ECO:0000313" key="4">
    <source>
        <dbReference type="Proteomes" id="UP000241484"/>
    </source>
</evidence>
<sequence length="58" mass="6761">MEYNGSHKISHETKDNSIIKKLIEKFGYNPNEDDPFYLATKYGNSDISEYLSKAKHNH</sequence>
<reference evidence="3 4" key="1">
    <citation type="submission" date="2016-09" db="EMBL/GenBank/DDBJ databases">
        <title>Nearly complete genome sequences of 2 Mimiviridae isolates, Mimivirus shirakomae and Mimivirus kasaii from Japanese pond and river mouth.</title>
        <authorList>
            <person name="Takemura M."/>
            <person name="Mikami T."/>
            <person name="Murono S."/>
        </authorList>
    </citation>
    <scope>NUCLEOTIDE SEQUENCE [LARGE SCALE GENOMIC DNA]</scope>
    <source>
        <strain evidence="1 4">Mimivirus kasaii</strain>
        <strain evidence="2 3">Mimivirus shirakomae</strain>
    </source>
</reference>